<organism evidence="1 2">
    <name type="scientific">Chroococcidiopsis thermalis (strain PCC 7203)</name>
    <dbReference type="NCBI Taxonomy" id="251229"/>
    <lineage>
        <taxon>Bacteria</taxon>
        <taxon>Bacillati</taxon>
        <taxon>Cyanobacteriota</taxon>
        <taxon>Cyanophyceae</taxon>
        <taxon>Chroococcidiopsidales</taxon>
        <taxon>Chroococcidiopsidaceae</taxon>
        <taxon>Chroococcidiopsis</taxon>
    </lineage>
</organism>
<dbReference type="EMBL" id="CP003598">
    <property type="protein sequence ID" value="AFY91238.1"/>
    <property type="molecule type" value="Genomic_DNA"/>
</dbReference>
<geneLocation type="plasmid" evidence="1 2">
    <name>pCHRO.01</name>
</geneLocation>
<dbReference type="RefSeq" id="WP_015163175.1">
    <property type="nucleotide sequence ID" value="NC_019699.1"/>
</dbReference>
<sequence>MDNTTINQRIALKKVQLTPDGWTLNILSPRVATITNPLGMRKVSYFGFYQTKDAEKFQQYLLENRLCTAAVIRSSRRLAAPIECKAWGCSSKIIWQCAVKDLKQQNLSARQQLPQPAFTKTSTH</sequence>
<dbReference type="HOGENOM" id="CLU_2230843_0_0_3"/>
<dbReference type="PATRIC" id="fig|251229.3.peg.6895"/>
<dbReference type="AlphaFoldDB" id="K9U9G1"/>
<proteinExistence type="predicted"/>
<keyword evidence="2" id="KW-1185">Reference proteome</keyword>
<evidence type="ECO:0000313" key="1">
    <source>
        <dbReference type="EMBL" id="AFY91238.1"/>
    </source>
</evidence>
<dbReference type="Proteomes" id="UP000010384">
    <property type="component" value="Plasmid pCHRO.01"/>
</dbReference>
<accession>K9U9G1</accession>
<protein>
    <submittedName>
        <fullName evidence="1">Uncharacterized protein</fullName>
    </submittedName>
</protein>
<dbReference type="InParanoid" id="K9U9G1"/>
<reference evidence="1 2" key="1">
    <citation type="submission" date="2012-06" db="EMBL/GenBank/DDBJ databases">
        <title>Finished plasmid 1 of genome of Chroococcidiopsis thermalis PCC 7203.</title>
        <authorList>
            <consortium name="US DOE Joint Genome Institute"/>
            <person name="Gugger M."/>
            <person name="Coursin T."/>
            <person name="Rippka R."/>
            <person name="Tandeau De Marsac N."/>
            <person name="Huntemann M."/>
            <person name="Wei C.-L."/>
            <person name="Han J."/>
            <person name="Detter J.C."/>
            <person name="Han C."/>
            <person name="Tapia R."/>
            <person name="Davenport K."/>
            <person name="Daligault H."/>
            <person name="Erkkila T."/>
            <person name="Gu W."/>
            <person name="Munk A.C.C."/>
            <person name="Teshima H."/>
            <person name="Xu Y."/>
            <person name="Chain P."/>
            <person name="Chen A."/>
            <person name="Krypides N."/>
            <person name="Mavromatis K."/>
            <person name="Markowitz V."/>
            <person name="Szeto E."/>
            <person name="Ivanova N."/>
            <person name="Mikhailova N."/>
            <person name="Ovchinnikova G."/>
            <person name="Pagani I."/>
            <person name="Pati A."/>
            <person name="Goodwin L."/>
            <person name="Peters L."/>
            <person name="Pitluck S."/>
            <person name="Woyke T."/>
            <person name="Kerfeld C."/>
        </authorList>
    </citation>
    <scope>NUCLEOTIDE SEQUENCE [LARGE SCALE GENOMIC DNA]</scope>
    <source>
        <strain evidence="1 2">PCC 7203</strain>
        <plasmid evidence="1 2">pCHRO.01</plasmid>
    </source>
</reference>
<name>K9U9G1_CHRTP</name>
<evidence type="ECO:0000313" key="2">
    <source>
        <dbReference type="Proteomes" id="UP000010384"/>
    </source>
</evidence>
<keyword evidence="1" id="KW-0614">Plasmid</keyword>
<gene>
    <name evidence="1" type="ORF">Chro_5903</name>
</gene>
<dbReference type="OrthoDB" id="486498at2"/>
<dbReference type="KEGG" id="cthe:Chro_5903"/>